<evidence type="ECO:0000259" key="2">
    <source>
        <dbReference type="PROSITE" id="PS50987"/>
    </source>
</evidence>
<dbReference type="Gene3D" id="3.40.50.150">
    <property type="entry name" value="Vaccinia Virus protein VP39"/>
    <property type="match status" value="1"/>
</dbReference>
<dbReference type="GO" id="GO:0003700">
    <property type="term" value="F:DNA-binding transcription factor activity"/>
    <property type="evidence" value="ECO:0007669"/>
    <property type="project" value="InterPro"/>
</dbReference>
<feature type="compositionally biased region" description="Low complexity" evidence="1">
    <location>
        <begin position="9"/>
        <end position="19"/>
    </location>
</feature>
<dbReference type="PANTHER" id="PTHR42912">
    <property type="entry name" value="METHYLTRANSFERASE"/>
    <property type="match status" value="1"/>
</dbReference>
<sequence>MSDGFQHTAQPPQAASAAAGKRTGAQGPELGQGLSSAQVLAALRGAGEATRLRILALLAATEHNVKDLTQILVQSQPRISRHLKLMAEAGIITRFREGSWVFFRIADTGPEGALARAIVDSLDPSDLTLARDRARAEAVQKARAEAAQQYFKAHAAEWDSIRALHVAESQVEEAMEQALGPGPFELLVDLGTGTGRILELFGPRADKALGFDLNHDMLAYARAKLEREGLTQAQVRHGDLYNIPLPDGAADAVVVHQVLHFLDDPAAAVAEAARLLAPGGRLLVVDFAPHELEFLREQSAHRRLGFGHAQLGRMMEATGLKLVGFQELNPLGSASPDEASPEGKLTVSLWLGQKPAATGKTRKRNGKVEVAA</sequence>
<reference evidence="3 4" key="1">
    <citation type="submission" date="2014-09" db="EMBL/GenBank/DDBJ databases">
        <title>Genome sequencing of Methyloceanibacter caenitepidi Gela4.</title>
        <authorList>
            <person name="Takeuchi M."/>
            <person name="Susumu S."/>
            <person name="Kamagata Y."/>
            <person name="Oshima K."/>
            <person name="Hattori M."/>
            <person name="Iwasaki W."/>
        </authorList>
    </citation>
    <scope>NUCLEOTIDE SEQUENCE [LARGE SCALE GENOMIC DNA]</scope>
    <source>
        <strain evidence="3 4">Gela4</strain>
    </source>
</reference>
<gene>
    <name evidence="3" type="ORF">GL4_1542</name>
</gene>
<dbReference type="PROSITE" id="PS50987">
    <property type="entry name" value="HTH_ARSR_2"/>
    <property type="match status" value="1"/>
</dbReference>
<dbReference type="Pfam" id="PF01022">
    <property type="entry name" value="HTH_5"/>
    <property type="match status" value="1"/>
</dbReference>
<dbReference type="Pfam" id="PF08241">
    <property type="entry name" value="Methyltransf_11"/>
    <property type="match status" value="1"/>
</dbReference>
<dbReference type="Gene3D" id="1.10.10.10">
    <property type="entry name" value="Winged helix-like DNA-binding domain superfamily/Winged helix DNA-binding domain"/>
    <property type="match status" value="1"/>
</dbReference>
<dbReference type="PRINTS" id="PR00778">
    <property type="entry name" value="HTHARSR"/>
</dbReference>
<dbReference type="AlphaFoldDB" id="A0A0A8K382"/>
<dbReference type="GO" id="GO:0008757">
    <property type="term" value="F:S-adenosylmethionine-dependent methyltransferase activity"/>
    <property type="evidence" value="ECO:0007669"/>
    <property type="project" value="InterPro"/>
</dbReference>
<dbReference type="RefSeq" id="WP_082025553.1">
    <property type="nucleotide sequence ID" value="NZ_AP014648.1"/>
</dbReference>
<dbReference type="SUPFAM" id="SSF46785">
    <property type="entry name" value="Winged helix' DNA-binding domain"/>
    <property type="match status" value="1"/>
</dbReference>
<dbReference type="InterPro" id="IPR001845">
    <property type="entry name" value="HTH_ArsR_DNA-bd_dom"/>
</dbReference>
<dbReference type="CDD" id="cd00090">
    <property type="entry name" value="HTH_ARSR"/>
    <property type="match status" value="1"/>
</dbReference>
<dbReference type="OrthoDB" id="9789575at2"/>
<dbReference type="CDD" id="cd02440">
    <property type="entry name" value="AdoMet_MTases"/>
    <property type="match status" value="1"/>
</dbReference>
<dbReference type="PANTHER" id="PTHR42912:SF93">
    <property type="entry name" value="N6-ADENOSINE-METHYLTRANSFERASE TMT1A"/>
    <property type="match status" value="1"/>
</dbReference>
<dbReference type="EMBL" id="AP014648">
    <property type="protein sequence ID" value="BAQ16997.1"/>
    <property type="molecule type" value="Genomic_DNA"/>
</dbReference>
<name>A0A0A8K382_9HYPH</name>
<feature type="region of interest" description="Disordered" evidence="1">
    <location>
        <begin position="1"/>
        <end position="30"/>
    </location>
</feature>
<dbReference type="InterPro" id="IPR013216">
    <property type="entry name" value="Methyltransf_11"/>
</dbReference>
<dbReference type="NCBIfam" id="NF033788">
    <property type="entry name" value="HTH_metalloreg"/>
    <property type="match status" value="1"/>
</dbReference>
<dbReference type="InterPro" id="IPR050508">
    <property type="entry name" value="Methyltransf_Superfamily"/>
</dbReference>
<dbReference type="Proteomes" id="UP000031643">
    <property type="component" value="Chromosome"/>
</dbReference>
<keyword evidence="4" id="KW-1185">Reference proteome</keyword>
<dbReference type="InterPro" id="IPR011991">
    <property type="entry name" value="ArsR-like_HTH"/>
</dbReference>
<dbReference type="STRING" id="1384459.GL4_1542"/>
<proteinExistence type="predicted"/>
<dbReference type="InterPro" id="IPR029063">
    <property type="entry name" value="SAM-dependent_MTases_sf"/>
</dbReference>
<dbReference type="InterPro" id="IPR036390">
    <property type="entry name" value="WH_DNA-bd_sf"/>
</dbReference>
<evidence type="ECO:0000313" key="3">
    <source>
        <dbReference type="EMBL" id="BAQ16997.1"/>
    </source>
</evidence>
<dbReference type="HOGENOM" id="CLU_063642_0_0_5"/>
<dbReference type="SMART" id="SM00418">
    <property type="entry name" value="HTH_ARSR"/>
    <property type="match status" value="1"/>
</dbReference>
<evidence type="ECO:0000313" key="4">
    <source>
        <dbReference type="Proteomes" id="UP000031643"/>
    </source>
</evidence>
<accession>A0A0A8K382</accession>
<protein>
    <submittedName>
        <fullName evidence="3">Transcriptional regulator, ArsR family</fullName>
    </submittedName>
</protein>
<dbReference type="KEGG" id="mcg:GL4_1542"/>
<organism evidence="3 4">
    <name type="scientific">Methyloceanibacter caenitepidi</name>
    <dbReference type="NCBI Taxonomy" id="1384459"/>
    <lineage>
        <taxon>Bacteria</taxon>
        <taxon>Pseudomonadati</taxon>
        <taxon>Pseudomonadota</taxon>
        <taxon>Alphaproteobacteria</taxon>
        <taxon>Hyphomicrobiales</taxon>
        <taxon>Hyphomicrobiaceae</taxon>
        <taxon>Methyloceanibacter</taxon>
    </lineage>
</organism>
<evidence type="ECO:0000256" key="1">
    <source>
        <dbReference type="SAM" id="MobiDB-lite"/>
    </source>
</evidence>
<feature type="domain" description="HTH arsR-type" evidence="2">
    <location>
        <begin position="31"/>
        <end position="125"/>
    </location>
</feature>
<dbReference type="InterPro" id="IPR036388">
    <property type="entry name" value="WH-like_DNA-bd_sf"/>
</dbReference>
<dbReference type="SUPFAM" id="SSF53335">
    <property type="entry name" value="S-adenosyl-L-methionine-dependent methyltransferases"/>
    <property type="match status" value="1"/>
</dbReference>